<dbReference type="Pfam" id="PF00149">
    <property type="entry name" value="Metallophos"/>
    <property type="match status" value="1"/>
</dbReference>
<sequence length="234" mass="26331">MSRLFAIADLHLSLNGDKPMDIFGEQWADHPARMAAAWDRMVHEKDTVLLPGDLSWASSLEEAAADLDWIHRRPGRKILLRGNHDMWWGSLGKLRKSLPESCTPLQNSAFLMDGRVVVLGARGWTSPDDPVAEPGDGKIFERELERLKLSIADADRRFSRELPRIAMLHYPPWIEGRQPTQVVSLLEGAGVRTCLYGHLHGEDHRLGVVGERDGIRYMLVAADAIKFAPVEVTW</sequence>
<dbReference type="Proteomes" id="UP000648239">
    <property type="component" value="Unassembled WGS sequence"/>
</dbReference>
<evidence type="ECO:0000313" key="3">
    <source>
        <dbReference type="Proteomes" id="UP000648239"/>
    </source>
</evidence>
<dbReference type="InterPro" id="IPR051158">
    <property type="entry name" value="Metallophosphoesterase_sf"/>
</dbReference>
<dbReference type="InterPro" id="IPR004843">
    <property type="entry name" value="Calcineurin-like_PHP"/>
</dbReference>
<evidence type="ECO:0000313" key="2">
    <source>
        <dbReference type="EMBL" id="MBD3866643.1"/>
    </source>
</evidence>
<name>A0A8J7CJZ3_9BACT</name>
<dbReference type="GO" id="GO:0016787">
    <property type="term" value="F:hydrolase activity"/>
    <property type="evidence" value="ECO:0007669"/>
    <property type="project" value="InterPro"/>
</dbReference>
<gene>
    <name evidence="2" type="ORF">IFK94_00820</name>
</gene>
<reference evidence="2 3" key="1">
    <citation type="submission" date="2020-08" db="EMBL/GenBank/DDBJ databases">
        <title>Acidobacteriota in marine sediments use diverse sulfur dissimilation pathways.</title>
        <authorList>
            <person name="Wasmund K."/>
        </authorList>
    </citation>
    <scope>NUCLEOTIDE SEQUENCE [LARGE SCALE GENOMIC DNA]</scope>
    <source>
        <strain evidence="2">MAG AM4</strain>
    </source>
</reference>
<protein>
    <submittedName>
        <fullName evidence="2">Metallophosphoesterase</fullName>
    </submittedName>
</protein>
<dbReference type="SUPFAM" id="SSF56300">
    <property type="entry name" value="Metallo-dependent phosphatases"/>
    <property type="match status" value="1"/>
</dbReference>
<dbReference type="PANTHER" id="PTHR31302:SF22">
    <property type="entry name" value="PHOSPHOESTERASE"/>
    <property type="match status" value="1"/>
</dbReference>
<dbReference type="InterPro" id="IPR014578">
    <property type="entry name" value="Pesterase_CT488"/>
</dbReference>
<dbReference type="InterPro" id="IPR029052">
    <property type="entry name" value="Metallo-depent_PP-like"/>
</dbReference>
<dbReference type="PIRSF" id="PIRSF033094">
    <property type="entry name" value="Pesterase_CT488"/>
    <property type="match status" value="1"/>
</dbReference>
<dbReference type="PANTHER" id="PTHR31302">
    <property type="entry name" value="TRANSMEMBRANE PROTEIN WITH METALLOPHOSPHOESTERASE DOMAIN-RELATED"/>
    <property type="match status" value="1"/>
</dbReference>
<comment type="caution">
    <text evidence="2">The sequence shown here is derived from an EMBL/GenBank/DDBJ whole genome shotgun (WGS) entry which is preliminary data.</text>
</comment>
<dbReference type="AlphaFoldDB" id="A0A8J7CJZ3"/>
<accession>A0A8J7CJZ3</accession>
<dbReference type="EMBL" id="JACXWD010000001">
    <property type="protein sequence ID" value="MBD3866643.1"/>
    <property type="molecule type" value="Genomic_DNA"/>
</dbReference>
<proteinExistence type="predicted"/>
<dbReference type="Gene3D" id="3.60.21.10">
    <property type="match status" value="1"/>
</dbReference>
<evidence type="ECO:0000259" key="1">
    <source>
        <dbReference type="Pfam" id="PF00149"/>
    </source>
</evidence>
<organism evidence="2 3">
    <name type="scientific">Candidatus Polarisedimenticola svalbardensis</name>
    <dbReference type="NCBI Taxonomy" id="2886004"/>
    <lineage>
        <taxon>Bacteria</taxon>
        <taxon>Pseudomonadati</taxon>
        <taxon>Acidobacteriota</taxon>
        <taxon>Candidatus Polarisedimenticolia</taxon>
        <taxon>Candidatus Polarisedimenticolales</taxon>
        <taxon>Candidatus Polarisedimenticolaceae</taxon>
        <taxon>Candidatus Polarisedimenticola</taxon>
    </lineage>
</organism>
<feature type="domain" description="Calcineurin-like phosphoesterase" evidence="1">
    <location>
        <begin position="3"/>
        <end position="201"/>
    </location>
</feature>